<dbReference type="Proteomes" id="UP000830768">
    <property type="component" value="Chromosome 2"/>
</dbReference>
<dbReference type="EMBL" id="CP090031">
    <property type="protein sequence ID" value="UPK91251.1"/>
    <property type="molecule type" value="Genomic_DNA"/>
</dbReference>
<evidence type="ECO:0000313" key="2">
    <source>
        <dbReference type="Proteomes" id="UP000830768"/>
    </source>
</evidence>
<sequence length="159" mass="17308">MLHTCVRALAEESNRNGTRPLVLWSSGCKDCGTTDLYGSPGLAPHGENSSLNAPEILKERTTNCLRIFDDVSLFNAAVIWPTSVFGYSSKGFETLRIPGDPNSIIHATHVDDCAEAYVTIAEHSDRSANGVEFVPASEAKPSFPPLLHLAFSFSQWVRS</sequence>
<reference evidence="1" key="1">
    <citation type="submission" date="2021-11" db="EMBL/GenBank/DDBJ databases">
        <title>Fusarium solani-melongenae Genome sequencing and assembly.</title>
        <authorList>
            <person name="Xie S."/>
            <person name="Huang L."/>
            <person name="Zhang X."/>
        </authorList>
    </citation>
    <scope>NUCLEOTIDE SEQUENCE</scope>
    <source>
        <strain evidence="1">CRI 24-3</strain>
    </source>
</reference>
<accession>A0ACD3YRM0</accession>
<name>A0ACD3YRM0_FUSSC</name>
<protein>
    <submittedName>
        <fullName evidence="1">Uncharacterized protein</fullName>
    </submittedName>
</protein>
<proteinExistence type="predicted"/>
<gene>
    <name evidence="1" type="ORF">LCI18_002186</name>
</gene>
<keyword evidence="2" id="KW-1185">Reference proteome</keyword>
<organism evidence="1 2">
    <name type="scientific">Fusarium solani subsp. cucurbitae</name>
    <name type="common">Neocosmosporum cucurbitae</name>
    <dbReference type="NCBI Taxonomy" id="2747967"/>
    <lineage>
        <taxon>Eukaryota</taxon>
        <taxon>Fungi</taxon>
        <taxon>Dikarya</taxon>
        <taxon>Ascomycota</taxon>
        <taxon>Pezizomycotina</taxon>
        <taxon>Sordariomycetes</taxon>
        <taxon>Hypocreomycetidae</taxon>
        <taxon>Hypocreales</taxon>
        <taxon>Nectriaceae</taxon>
        <taxon>Fusarium</taxon>
        <taxon>Fusarium solani species complex</taxon>
    </lineage>
</organism>
<evidence type="ECO:0000313" key="1">
    <source>
        <dbReference type="EMBL" id="UPK91251.1"/>
    </source>
</evidence>